<evidence type="ECO:0000313" key="2">
    <source>
        <dbReference type="EMBL" id="CAD7409510.1"/>
    </source>
</evidence>
<protein>
    <submittedName>
        <fullName evidence="2">Uncharacterized protein</fullName>
    </submittedName>
</protein>
<accession>A0A7R9D963</accession>
<name>A0A7R9D963_TIMCR</name>
<feature type="region of interest" description="Disordered" evidence="1">
    <location>
        <begin position="74"/>
        <end position="95"/>
    </location>
</feature>
<proteinExistence type="predicted"/>
<dbReference type="AlphaFoldDB" id="A0A7R9D963"/>
<evidence type="ECO:0000256" key="1">
    <source>
        <dbReference type="SAM" id="MobiDB-lite"/>
    </source>
</evidence>
<organism evidence="2">
    <name type="scientific">Timema cristinae</name>
    <name type="common">Walking stick</name>
    <dbReference type="NCBI Taxonomy" id="61476"/>
    <lineage>
        <taxon>Eukaryota</taxon>
        <taxon>Metazoa</taxon>
        <taxon>Ecdysozoa</taxon>
        <taxon>Arthropoda</taxon>
        <taxon>Hexapoda</taxon>
        <taxon>Insecta</taxon>
        <taxon>Pterygota</taxon>
        <taxon>Neoptera</taxon>
        <taxon>Polyneoptera</taxon>
        <taxon>Phasmatodea</taxon>
        <taxon>Timematodea</taxon>
        <taxon>Timematoidea</taxon>
        <taxon>Timematidae</taxon>
        <taxon>Timema</taxon>
    </lineage>
</organism>
<sequence>MFNLHLKHRVKESGDRRPTSIISSLVNDSGPVKYCLTEYRSESETVSRLYRGIHYKLSEKNLFVTISPQSPSGSVDAFGEGEGFTDGGSDLFDFR</sequence>
<dbReference type="EMBL" id="OC321140">
    <property type="protein sequence ID" value="CAD7409510.1"/>
    <property type="molecule type" value="Genomic_DNA"/>
</dbReference>
<gene>
    <name evidence="2" type="ORF">TCEB3V08_LOCUS10058</name>
</gene>
<reference evidence="2" key="1">
    <citation type="submission" date="2020-11" db="EMBL/GenBank/DDBJ databases">
        <authorList>
            <person name="Tran Van P."/>
        </authorList>
    </citation>
    <scope>NUCLEOTIDE SEQUENCE</scope>
</reference>